<comment type="similarity">
    <text evidence="2">Belongs to the amidase family.</text>
</comment>
<dbReference type="InterPro" id="IPR036928">
    <property type="entry name" value="AS_sf"/>
</dbReference>
<evidence type="ECO:0000256" key="1">
    <source>
        <dbReference type="ARBA" id="ARBA00001311"/>
    </source>
</evidence>
<dbReference type="Gene3D" id="3.90.1300.10">
    <property type="entry name" value="Amidase signature (AS) domain"/>
    <property type="match status" value="1"/>
</dbReference>
<evidence type="ECO:0000259" key="7">
    <source>
        <dbReference type="Pfam" id="PF01425"/>
    </source>
</evidence>
<feature type="binding site" evidence="6">
    <location>
        <begin position="230"/>
        <end position="233"/>
    </location>
    <ligand>
        <name>substrate</name>
    </ligand>
</feature>
<comment type="caution">
    <text evidence="8">The sequence shown here is derived from an EMBL/GenBank/DDBJ whole genome shotgun (WGS) entry which is preliminary data.</text>
</comment>
<evidence type="ECO:0000256" key="3">
    <source>
        <dbReference type="ARBA" id="ARBA00012922"/>
    </source>
</evidence>
<dbReference type="AlphaFoldDB" id="A0A9W9Q3W0"/>
<proteinExistence type="inferred from homology"/>
<dbReference type="Pfam" id="PF01425">
    <property type="entry name" value="Amidase"/>
    <property type="match status" value="1"/>
</dbReference>
<accession>A0A9W9Q3W0</accession>
<evidence type="ECO:0000256" key="5">
    <source>
        <dbReference type="PIRSR" id="PIRSR001221-1"/>
    </source>
</evidence>
<organism evidence="8 9">
    <name type="scientific">Penicillium brevicompactum</name>
    <dbReference type="NCBI Taxonomy" id="5074"/>
    <lineage>
        <taxon>Eukaryota</taxon>
        <taxon>Fungi</taxon>
        <taxon>Dikarya</taxon>
        <taxon>Ascomycota</taxon>
        <taxon>Pezizomycotina</taxon>
        <taxon>Eurotiomycetes</taxon>
        <taxon>Eurotiomycetidae</taxon>
        <taxon>Eurotiales</taxon>
        <taxon>Aspergillaceae</taxon>
        <taxon>Penicillium</taxon>
    </lineage>
</organism>
<dbReference type="PROSITE" id="PS00571">
    <property type="entry name" value="AMIDASES"/>
    <property type="match status" value="1"/>
</dbReference>
<dbReference type="PANTHER" id="PTHR46072:SF3">
    <property type="entry name" value="AMIDASE"/>
    <property type="match status" value="1"/>
</dbReference>
<evidence type="ECO:0000256" key="4">
    <source>
        <dbReference type="ARBA" id="ARBA00022801"/>
    </source>
</evidence>
<feature type="domain" description="Amidase" evidence="7">
    <location>
        <begin position="78"/>
        <end position="380"/>
    </location>
</feature>
<evidence type="ECO:0000313" key="9">
    <source>
        <dbReference type="Proteomes" id="UP001147695"/>
    </source>
</evidence>
<feature type="active site" description="Acyl-ester intermediate" evidence="5">
    <location>
        <position position="233"/>
    </location>
</feature>
<feature type="active site" description="Charge relay system" evidence="5">
    <location>
        <position position="134"/>
    </location>
</feature>
<dbReference type="Proteomes" id="UP001147695">
    <property type="component" value="Unassembled WGS sequence"/>
</dbReference>
<dbReference type="InterPro" id="IPR023631">
    <property type="entry name" value="Amidase_dom"/>
</dbReference>
<feature type="active site" description="Charge relay system" evidence="5">
    <location>
        <position position="209"/>
    </location>
</feature>
<dbReference type="InterPro" id="IPR020556">
    <property type="entry name" value="Amidase_CS"/>
</dbReference>
<dbReference type="SUPFAM" id="SSF75304">
    <property type="entry name" value="Amidase signature (AS) enzymes"/>
    <property type="match status" value="1"/>
</dbReference>
<evidence type="ECO:0000256" key="6">
    <source>
        <dbReference type="PIRSR" id="PIRSR001221-2"/>
    </source>
</evidence>
<evidence type="ECO:0000256" key="2">
    <source>
        <dbReference type="ARBA" id="ARBA00009199"/>
    </source>
</evidence>
<protein>
    <recommendedName>
        <fullName evidence="3">amidase</fullName>
        <ecNumber evidence="3">3.5.1.4</ecNumber>
    </recommendedName>
</protein>
<dbReference type="EC" id="3.5.1.4" evidence="3"/>
<dbReference type="PANTHER" id="PTHR46072">
    <property type="entry name" value="AMIDASE-RELATED-RELATED"/>
    <property type="match status" value="1"/>
</dbReference>
<dbReference type="GO" id="GO:0004040">
    <property type="term" value="F:amidase activity"/>
    <property type="evidence" value="ECO:0007669"/>
    <property type="project" value="UniProtKB-EC"/>
</dbReference>
<reference evidence="8" key="1">
    <citation type="submission" date="2022-12" db="EMBL/GenBank/DDBJ databases">
        <authorList>
            <person name="Petersen C."/>
        </authorList>
    </citation>
    <scope>NUCLEOTIDE SEQUENCE</scope>
    <source>
        <strain evidence="8">IBT 35673</strain>
    </source>
</reference>
<dbReference type="PIRSF" id="PIRSF001221">
    <property type="entry name" value="Amidase_fungi"/>
    <property type="match status" value="1"/>
</dbReference>
<dbReference type="EMBL" id="JAPZBQ010000006">
    <property type="protein sequence ID" value="KAJ5322887.1"/>
    <property type="molecule type" value="Genomic_DNA"/>
</dbReference>
<gene>
    <name evidence="8" type="ORF">N7452_011176</name>
</gene>
<reference evidence="8" key="2">
    <citation type="journal article" date="2023" name="IMA Fungus">
        <title>Comparative genomic study of the Penicillium genus elucidates a diverse pangenome and 15 lateral gene transfer events.</title>
        <authorList>
            <person name="Petersen C."/>
            <person name="Sorensen T."/>
            <person name="Nielsen M.R."/>
            <person name="Sondergaard T.E."/>
            <person name="Sorensen J.L."/>
            <person name="Fitzpatrick D.A."/>
            <person name="Frisvad J.C."/>
            <person name="Nielsen K.L."/>
        </authorList>
    </citation>
    <scope>NUCLEOTIDE SEQUENCE</scope>
    <source>
        <strain evidence="8">IBT 35673</strain>
    </source>
</reference>
<keyword evidence="4" id="KW-0378">Hydrolase</keyword>
<feature type="binding site" evidence="6">
    <location>
        <position position="183"/>
    </location>
    <ligand>
        <name>substrate</name>
    </ligand>
</feature>
<evidence type="ECO:0000313" key="8">
    <source>
        <dbReference type="EMBL" id="KAJ5322887.1"/>
    </source>
</evidence>
<comment type="catalytic activity">
    <reaction evidence="1">
        <text>a monocarboxylic acid amide + H2O = a monocarboxylate + NH4(+)</text>
        <dbReference type="Rhea" id="RHEA:12020"/>
        <dbReference type="ChEBI" id="CHEBI:15377"/>
        <dbReference type="ChEBI" id="CHEBI:28938"/>
        <dbReference type="ChEBI" id="CHEBI:35757"/>
        <dbReference type="ChEBI" id="CHEBI:83628"/>
        <dbReference type="EC" id="3.5.1.4"/>
    </reaction>
</comment>
<feature type="binding site" evidence="6">
    <location>
        <position position="209"/>
    </location>
    <ligand>
        <name>substrate</name>
    </ligand>
</feature>
<name>A0A9W9Q3W0_PENBR</name>
<sequence length="516" mass="55807">MASSQQSWQSIASSKQGRRWSLVPEKWRLSERYPLGSNVMNVPGTCGILTATEIEITSPDAVQILSLIADGTYSSESVTVAFCKRAAIAQQLTNCLTEIYFEEAIERAKMLDAQRRASPEKTLGPLFGLPISIKDSFNIKGSDSTIGFGSYANKPSHETGKLPELLLDLGAVIHCKTNIPQTMMTFDSDNNVWGRTLNPHNTAFTAGGSSSGEGALVAMAGSAIGIGADIGGSIRIPGHFNGVHGLKPTSNIVPFSGQAFPIHPGMPIFAPSAGPLARSMRDCRFFVQVILEAGAWTRDATCAHISWTPNDSEIQSRKLRIGFVKDDGILTPTPPVQRSLQEAADKLEAAGHIIVPIKLPQVAEIMTAVREFFTMDGLKFTRAQIEASENRLDVILALVSSHTSLPHDQSKHLNYAVLWNYLDYPGISIPCGTVKSTDSVSGAAKYGAIDEEVYASYTGPVQYAGIPVSIQLIGLKQDDVRFVLAAELIDRRTISSYDFLPIPHVSARIRWTSCTG</sequence>